<accession>A0A944MC14</accession>
<feature type="region of interest" description="Disordered" evidence="1">
    <location>
        <begin position="1"/>
        <end position="25"/>
    </location>
</feature>
<dbReference type="EMBL" id="JAHHGM010000023">
    <property type="protein sequence ID" value="MBT2990865.1"/>
    <property type="molecule type" value="Genomic_DNA"/>
</dbReference>
<evidence type="ECO:0000256" key="1">
    <source>
        <dbReference type="SAM" id="MobiDB-lite"/>
    </source>
</evidence>
<evidence type="ECO:0000313" key="3">
    <source>
        <dbReference type="Proteomes" id="UP000770889"/>
    </source>
</evidence>
<sequence length="52" mass="5932">MKNAETRKNNMADTNDSEKVASARRDRFLTAQSEYQANIQMFKMIANMTATS</sequence>
<gene>
    <name evidence="2" type="ORF">KME65_18050</name>
</gene>
<proteinExistence type="predicted"/>
<name>A0A944MC14_9GAMM</name>
<dbReference type="AlphaFoldDB" id="A0A944MC14"/>
<dbReference type="Proteomes" id="UP000770889">
    <property type="component" value="Unassembled WGS sequence"/>
</dbReference>
<reference evidence="2 3" key="1">
    <citation type="submission" date="2021-05" db="EMBL/GenBank/DDBJ databases">
        <title>Genetic and Functional Diversity in Clade A Lucinid endosymbionts from the Bahamas.</title>
        <authorList>
            <person name="Giani N.M."/>
            <person name="Engel A.S."/>
            <person name="Campbell B.J."/>
        </authorList>
    </citation>
    <scope>NUCLEOTIDE SEQUENCE [LARGE SCALE GENOMIC DNA]</scope>
    <source>
        <strain evidence="2">LUC16012Gg_MoonRockCtena</strain>
    </source>
</reference>
<evidence type="ECO:0000313" key="2">
    <source>
        <dbReference type="EMBL" id="MBT2990865.1"/>
    </source>
</evidence>
<organism evidence="2 3">
    <name type="scientific">Candidatus Thiodiazotropha taylori</name>
    <dbReference type="NCBI Taxonomy" id="2792791"/>
    <lineage>
        <taxon>Bacteria</taxon>
        <taxon>Pseudomonadati</taxon>
        <taxon>Pseudomonadota</taxon>
        <taxon>Gammaproteobacteria</taxon>
        <taxon>Chromatiales</taxon>
        <taxon>Sedimenticolaceae</taxon>
        <taxon>Candidatus Thiodiazotropha</taxon>
    </lineage>
</organism>
<comment type="caution">
    <text evidence="2">The sequence shown here is derived from an EMBL/GenBank/DDBJ whole genome shotgun (WGS) entry which is preliminary data.</text>
</comment>
<protein>
    <submittedName>
        <fullName evidence="2">Uncharacterized protein</fullName>
    </submittedName>
</protein>